<dbReference type="AlphaFoldDB" id="A0A1X6WKH3"/>
<keyword evidence="2" id="KW-1185">Reference proteome</keyword>
<dbReference type="Proteomes" id="UP000195918">
    <property type="component" value="Unassembled WGS sequence"/>
</dbReference>
<sequence>MSNDNPYIPNPPTPASDSIKEVDKEIILKEKFSDELMRNLNSKNTDIILPDEIKIKERKKED</sequence>
<gene>
    <name evidence="1" type="ORF">FM121_01970</name>
</gene>
<protein>
    <submittedName>
        <fullName evidence="1">Uncharacterized protein</fullName>
    </submittedName>
</protein>
<accession>A0A1X6WKH3</accession>
<organism evidence="1 2">
    <name type="scientific">Vagococcus fluvialis bH819</name>
    <dbReference type="NCBI Taxonomy" id="1255619"/>
    <lineage>
        <taxon>Bacteria</taxon>
        <taxon>Bacillati</taxon>
        <taxon>Bacillota</taxon>
        <taxon>Bacilli</taxon>
        <taxon>Lactobacillales</taxon>
        <taxon>Enterococcaceae</taxon>
        <taxon>Vagococcus</taxon>
    </lineage>
</organism>
<dbReference type="RefSeq" id="WP_086950482.1">
    <property type="nucleotide sequence ID" value="NZ_FWFD01000004.1"/>
</dbReference>
<reference evidence="2" key="1">
    <citation type="submission" date="2017-02" db="EMBL/GenBank/DDBJ databases">
        <authorList>
            <person name="Dridi B."/>
        </authorList>
    </citation>
    <scope>NUCLEOTIDE SEQUENCE [LARGE SCALE GENOMIC DNA]</scope>
    <source>
        <strain evidence="2">bH819</strain>
    </source>
</reference>
<proteinExistence type="predicted"/>
<dbReference type="OrthoDB" id="9991340at2"/>
<dbReference type="EMBL" id="FWFD01000004">
    <property type="protein sequence ID" value="SLM84831.1"/>
    <property type="molecule type" value="Genomic_DNA"/>
</dbReference>
<evidence type="ECO:0000313" key="1">
    <source>
        <dbReference type="EMBL" id="SLM84831.1"/>
    </source>
</evidence>
<name>A0A1X6WKH3_9ENTE</name>
<evidence type="ECO:0000313" key="2">
    <source>
        <dbReference type="Proteomes" id="UP000195918"/>
    </source>
</evidence>